<dbReference type="eggNOG" id="COG0584">
    <property type="taxonomic scope" value="Bacteria"/>
</dbReference>
<protein>
    <submittedName>
        <fullName evidence="3">Glycerophosphoryl diester phosphodiesterase</fullName>
    </submittedName>
</protein>
<dbReference type="GO" id="GO:0006629">
    <property type="term" value="P:lipid metabolic process"/>
    <property type="evidence" value="ECO:0007669"/>
    <property type="project" value="InterPro"/>
</dbReference>
<proteinExistence type="predicted"/>
<evidence type="ECO:0000259" key="2">
    <source>
        <dbReference type="PROSITE" id="PS51704"/>
    </source>
</evidence>
<name>A0A1H4B0A9_9GAMM</name>
<dbReference type="AlphaFoldDB" id="A0A1H4B0A9"/>
<evidence type="ECO:0000313" key="4">
    <source>
        <dbReference type="Proteomes" id="UP000187280"/>
    </source>
</evidence>
<dbReference type="EMBL" id="FNQS01000004">
    <property type="protein sequence ID" value="SEA41514.1"/>
    <property type="molecule type" value="Genomic_DNA"/>
</dbReference>
<accession>A0A1H4B0A9</accession>
<dbReference type="PROSITE" id="PS51704">
    <property type="entry name" value="GP_PDE"/>
    <property type="match status" value="1"/>
</dbReference>
<dbReference type="PANTHER" id="PTHR46211:SF10">
    <property type="entry name" value="EXPORTED PROTEIN"/>
    <property type="match status" value="1"/>
</dbReference>
<dbReference type="InterPro" id="IPR030395">
    <property type="entry name" value="GP_PDE_dom"/>
</dbReference>
<keyword evidence="4" id="KW-1185">Reference proteome</keyword>
<sequence>MQRFSHRFCAFLCLAMVSAAAYSATAPQVIAHRGGTSDAPENTRVAVESALKNGADAIWVTLQETKDGVIVLYRPTDLKALTDKQGPVSAYTSAELANVDAGWAFGDIPHHPFRGKGIGIPRLDAILRAYPQVPFYLDIKSPDADPVRFGQALLKTLLETRSLARTRVYSTDARYLEALPPQISRFETRDRTRTLLANVSMAHLCDPLPAARVPHWYGLELRREVEVVERFTLGEGRSKAVLTWDKEAMDCFRSAGAAQVILFGVNTPADYQRARELGADGVLVDSPRGAWFFRQGNVK</sequence>
<dbReference type="STRING" id="71657.SAMN02982996_01600"/>
<dbReference type="GeneID" id="97764485"/>
<dbReference type="RefSeq" id="WP_074728327.1">
    <property type="nucleotide sequence ID" value="NZ_FNQS01000004.1"/>
</dbReference>
<reference evidence="3 4" key="1">
    <citation type="submission" date="2016-10" db="EMBL/GenBank/DDBJ databases">
        <authorList>
            <person name="de Groot N.N."/>
        </authorList>
    </citation>
    <scope>NUCLEOTIDE SEQUENCE [LARGE SCALE GENOMIC DNA]</scope>
    <source>
        <strain evidence="3 4">ATCC 29281</strain>
    </source>
</reference>
<dbReference type="PANTHER" id="PTHR46211">
    <property type="entry name" value="GLYCEROPHOSPHORYL DIESTER PHOSPHODIESTERASE"/>
    <property type="match status" value="1"/>
</dbReference>
<evidence type="ECO:0000256" key="1">
    <source>
        <dbReference type="SAM" id="SignalP"/>
    </source>
</evidence>
<dbReference type="GO" id="GO:0008081">
    <property type="term" value="F:phosphoric diester hydrolase activity"/>
    <property type="evidence" value="ECO:0007669"/>
    <property type="project" value="InterPro"/>
</dbReference>
<gene>
    <name evidence="3" type="ORF">SAMN02982996_01600</name>
</gene>
<dbReference type="Proteomes" id="UP000187280">
    <property type="component" value="Unassembled WGS sequence"/>
</dbReference>
<dbReference type="SUPFAM" id="SSF51695">
    <property type="entry name" value="PLC-like phosphodiesterases"/>
    <property type="match status" value="1"/>
</dbReference>
<evidence type="ECO:0000313" key="3">
    <source>
        <dbReference type="EMBL" id="SEA41514.1"/>
    </source>
</evidence>
<feature type="domain" description="GP-PDE" evidence="2">
    <location>
        <begin position="27"/>
        <end position="294"/>
    </location>
</feature>
<dbReference type="Pfam" id="PF03009">
    <property type="entry name" value="GDPD"/>
    <property type="match status" value="1"/>
</dbReference>
<organism evidence="3 4">
    <name type="scientific">Lonsdalea quercina</name>
    <dbReference type="NCBI Taxonomy" id="71657"/>
    <lineage>
        <taxon>Bacteria</taxon>
        <taxon>Pseudomonadati</taxon>
        <taxon>Pseudomonadota</taxon>
        <taxon>Gammaproteobacteria</taxon>
        <taxon>Enterobacterales</taxon>
        <taxon>Pectobacteriaceae</taxon>
        <taxon>Lonsdalea</taxon>
    </lineage>
</organism>
<feature type="chain" id="PRO_5010531933" evidence="1">
    <location>
        <begin position="24"/>
        <end position="299"/>
    </location>
</feature>
<keyword evidence="1" id="KW-0732">Signal</keyword>
<feature type="signal peptide" evidence="1">
    <location>
        <begin position="1"/>
        <end position="23"/>
    </location>
</feature>
<dbReference type="InterPro" id="IPR017946">
    <property type="entry name" value="PLC-like_Pdiesterase_TIM-brl"/>
</dbReference>
<dbReference type="Gene3D" id="3.20.20.190">
    <property type="entry name" value="Phosphatidylinositol (PI) phosphodiesterase"/>
    <property type="match status" value="1"/>
</dbReference>